<feature type="region of interest" description="Disordered" evidence="1">
    <location>
        <begin position="1"/>
        <end position="72"/>
    </location>
</feature>
<dbReference type="EMBL" id="CP013387">
    <property type="protein sequence ID" value="AOJ04767.1"/>
    <property type="molecule type" value="Genomic_DNA"/>
</dbReference>
<evidence type="ECO:0000313" key="2">
    <source>
        <dbReference type="EMBL" id="AOJ04767.1"/>
    </source>
</evidence>
<keyword evidence="3" id="KW-1185">Reference proteome</keyword>
<reference evidence="2 3" key="1">
    <citation type="submission" date="2015-12" db="EMBL/GenBank/DDBJ databases">
        <title>Diversity of Burkholderia near neighbor genomes.</title>
        <authorList>
            <person name="Sahl J."/>
            <person name="Wagner D."/>
            <person name="Keim P."/>
        </authorList>
    </citation>
    <scope>NUCLEOTIDE SEQUENCE [LARGE SCALE GENOMIC DNA]</scope>
    <source>
        <strain evidence="2 3">BDU6</strain>
    </source>
</reference>
<dbReference type="Proteomes" id="UP000062519">
    <property type="component" value="Chromosome 2"/>
</dbReference>
<organism evidence="2 3">
    <name type="scientific">Burkholderia mayonis</name>
    <dbReference type="NCBI Taxonomy" id="1385591"/>
    <lineage>
        <taxon>Bacteria</taxon>
        <taxon>Pseudomonadati</taxon>
        <taxon>Pseudomonadota</taxon>
        <taxon>Betaproteobacteria</taxon>
        <taxon>Burkholderiales</taxon>
        <taxon>Burkholderiaceae</taxon>
        <taxon>Burkholderia</taxon>
        <taxon>pseudomallei group</taxon>
    </lineage>
</organism>
<gene>
    <name evidence="2" type="ORF">WS70_23675</name>
</gene>
<sequence>MPAATDANAADAAEADADADEGASSPRSSAASGPGVDASRRAAEPSRPSPISIVASTSRRSAGSAMSAGSAS</sequence>
<dbReference type="AlphaFoldDB" id="A0A1B4FM71"/>
<name>A0A1B4FM71_9BURK</name>
<feature type="compositionally biased region" description="Low complexity" evidence="1">
    <location>
        <begin position="1"/>
        <end position="12"/>
    </location>
</feature>
<feature type="compositionally biased region" description="Low complexity" evidence="1">
    <location>
        <begin position="22"/>
        <end position="35"/>
    </location>
</feature>
<protein>
    <submittedName>
        <fullName evidence="2">Uncharacterized protein</fullName>
    </submittedName>
</protein>
<proteinExistence type="predicted"/>
<accession>A0A1B4FM71</accession>
<feature type="compositionally biased region" description="Low complexity" evidence="1">
    <location>
        <begin position="55"/>
        <end position="72"/>
    </location>
</feature>
<evidence type="ECO:0000256" key="1">
    <source>
        <dbReference type="SAM" id="MobiDB-lite"/>
    </source>
</evidence>
<evidence type="ECO:0000313" key="3">
    <source>
        <dbReference type="Proteomes" id="UP000062519"/>
    </source>
</evidence>
<dbReference type="KEGG" id="buu:WS70_23675"/>